<evidence type="ECO:0008006" key="4">
    <source>
        <dbReference type="Google" id="ProtNLM"/>
    </source>
</evidence>
<dbReference type="Proteomes" id="UP000673375">
    <property type="component" value="Unassembled WGS sequence"/>
</dbReference>
<keyword evidence="1" id="KW-0812">Transmembrane</keyword>
<keyword evidence="1" id="KW-1133">Transmembrane helix</keyword>
<dbReference type="PANTHER" id="PTHR40078:SF1">
    <property type="entry name" value="INTEGRAL MEMBRANE PROTEIN"/>
    <property type="match status" value="1"/>
</dbReference>
<accession>A0ABS4CLC7</accession>
<evidence type="ECO:0000256" key="1">
    <source>
        <dbReference type="SAM" id="Phobius"/>
    </source>
</evidence>
<sequence length="214" mass="23924">MTAKKILWSLFFYLISAFGISLTIKAAVGVSSFNSLNVALSEVVGLKVGTITTMINLSFLLICWLLDKKRNWKGYLLMLSALLCFGTVINLILYNALAHVSITSYFLRILLFIVGTSIAGFGTGQVLVLNYLKFPIENFCVLLSERTDKSFKFYRYSIDVVSVFLSLSLSAVFHLPIVVREGTLISLFLLSSVIAWSRRIEIIPQESKETALNE</sequence>
<dbReference type="Pfam" id="PF19700">
    <property type="entry name" value="DUF6198"/>
    <property type="match status" value="1"/>
</dbReference>
<evidence type="ECO:0000313" key="3">
    <source>
        <dbReference type="Proteomes" id="UP000673375"/>
    </source>
</evidence>
<feature type="transmembrane region" description="Helical" evidence="1">
    <location>
        <begin position="75"/>
        <end position="97"/>
    </location>
</feature>
<feature type="transmembrane region" description="Helical" evidence="1">
    <location>
        <begin position="7"/>
        <end position="28"/>
    </location>
</feature>
<keyword evidence="1" id="KW-0472">Membrane</keyword>
<reference evidence="2 3" key="1">
    <citation type="submission" date="2020-12" db="EMBL/GenBank/DDBJ databases">
        <title>Vagococcus allomyrinae sp. nov. and Enterococcus lavae sp. nov., isolated from the larvae of Allomyrina dichotoma.</title>
        <authorList>
            <person name="Lee S.D."/>
        </authorList>
    </citation>
    <scope>NUCLEOTIDE SEQUENCE [LARGE SCALE GENOMIC DNA]</scope>
    <source>
        <strain evidence="2 3">BWM-S5</strain>
    </source>
</reference>
<dbReference type="InterPro" id="IPR038750">
    <property type="entry name" value="YczE/YyaS-like"/>
</dbReference>
<dbReference type="EMBL" id="JAEDXU010000006">
    <property type="protein sequence ID" value="MBP1047082.1"/>
    <property type="molecule type" value="Genomic_DNA"/>
</dbReference>
<protein>
    <recommendedName>
        <fullName evidence="4">Integral membrane protein</fullName>
    </recommendedName>
</protein>
<organism evidence="2 3">
    <name type="scientific">Enterococcus larvae</name>
    <dbReference type="NCBI Taxonomy" id="2794352"/>
    <lineage>
        <taxon>Bacteria</taxon>
        <taxon>Bacillati</taxon>
        <taxon>Bacillota</taxon>
        <taxon>Bacilli</taxon>
        <taxon>Lactobacillales</taxon>
        <taxon>Enterococcaceae</taxon>
        <taxon>Enterococcus</taxon>
    </lineage>
</organism>
<feature type="transmembrane region" description="Helical" evidence="1">
    <location>
        <begin position="109"/>
        <end position="132"/>
    </location>
</feature>
<gene>
    <name evidence="2" type="ORF">I6N96_12445</name>
</gene>
<feature type="transmembrane region" description="Helical" evidence="1">
    <location>
        <begin position="153"/>
        <end position="171"/>
    </location>
</feature>
<dbReference type="RefSeq" id="WP_209557868.1">
    <property type="nucleotide sequence ID" value="NZ_JAEDXU010000006.1"/>
</dbReference>
<keyword evidence="3" id="KW-1185">Reference proteome</keyword>
<dbReference type="PANTHER" id="PTHR40078">
    <property type="entry name" value="INTEGRAL MEMBRANE PROTEIN-RELATED"/>
    <property type="match status" value="1"/>
</dbReference>
<evidence type="ECO:0000313" key="2">
    <source>
        <dbReference type="EMBL" id="MBP1047082.1"/>
    </source>
</evidence>
<comment type="caution">
    <text evidence="2">The sequence shown here is derived from an EMBL/GenBank/DDBJ whole genome shotgun (WGS) entry which is preliminary data.</text>
</comment>
<proteinExistence type="predicted"/>
<feature type="transmembrane region" description="Helical" evidence="1">
    <location>
        <begin position="48"/>
        <end position="66"/>
    </location>
</feature>
<name>A0ABS4CLC7_9ENTE</name>